<feature type="transmembrane region" description="Helical" evidence="7">
    <location>
        <begin position="54"/>
        <end position="74"/>
    </location>
</feature>
<keyword evidence="5 7" id="KW-1133">Transmembrane helix</keyword>
<feature type="transmembrane region" description="Helical" evidence="7">
    <location>
        <begin position="300"/>
        <end position="328"/>
    </location>
</feature>
<evidence type="ECO:0000256" key="4">
    <source>
        <dbReference type="ARBA" id="ARBA00022692"/>
    </source>
</evidence>
<feature type="transmembrane region" description="Helical" evidence="7">
    <location>
        <begin position="80"/>
        <end position="105"/>
    </location>
</feature>
<reference evidence="8 9" key="1">
    <citation type="submission" date="2017-08" db="EMBL/GenBank/DDBJ databases">
        <title>Draft genome sequences of 64 type strains of genus Staph aureus.</title>
        <authorList>
            <person name="Cole K."/>
            <person name="Golubchik T."/>
            <person name="Russell J."/>
            <person name="Foster D."/>
            <person name="Llewelyn M."/>
            <person name="Wilson D."/>
            <person name="Crook D."/>
            <person name="Paul J."/>
        </authorList>
    </citation>
    <scope>NUCLEOTIDE SEQUENCE [LARGE SCALE GENOMIC DNA]</scope>
    <source>
        <strain evidence="8 9">DSM 29875</strain>
    </source>
</reference>
<evidence type="ECO:0000256" key="6">
    <source>
        <dbReference type="ARBA" id="ARBA00023136"/>
    </source>
</evidence>
<feature type="transmembrane region" description="Helical" evidence="7">
    <location>
        <begin position="235"/>
        <end position="254"/>
    </location>
</feature>
<dbReference type="OrthoDB" id="2416742at2"/>
<proteinExistence type="inferred from homology"/>
<comment type="similarity">
    <text evidence="2">Belongs to the cytochrome ubiquinol oxidase subunit 2 family.</text>
</comment>
<comment type="subcellular location">
    <subcellularLocation>
        <location evidence="1">Cell membrane</location>
        <topology evidence="1">Multi-pass membrane protein</topology>
    </subcellularLocation>
</comment>
<keyword evidence="9" id="KW-1185">Reference proteome</keyword>
<dbReference type="RefSeq" id="WP_103371034.1">
    <property type="nucleotide sequence ID" value="NZ_CBCRVO010000001.1"/>
</dbReference>
<dbReference type="GO" id="GO:0005886">
    <property type="term" value="C:plasma membrane"/>
    <property type="evidence" value="ECO:0007669"/>
    <property type="project" value="UniProtKB-SubCell"/>
</dbReference>
<dbReference type="Proteomes" id="UP000242712">
    <property type="component" value="Unassembled WGS sequence"/>
</dbReference>
<evidence type="ECO:0000256" key="1">
    <source>
        <dbReference type="ARBA" id="ARBA00004651"/>
    </source>
</evidence>
<feature type="transmembrane region" description="Helical" evidence="7">
    <location>
        <begin position="162"/>
        <end position="186"/>
    </location>
</feature>
<evidence type="ECO:0000313" key="9">
    <source>
        <dbReference type="Proteomes" id="UP000242712"/>
    </source>
</evidence>
<comment type="caution">
    <text evidence="8">The sequence shown here is derived from an EMBL/GenBank/DDBJ whole genome shotgun (WGS) entry which is preliminary data.</text>
</comment>
<keyword evidence="4 7" id="KW-0812">Transmembrane</keyword>
<keyword evidence="3" id="KW-1003">Cell membrane</keyword>
<dbReference type="Pfam" id="PF02322">
    <property type="entry name" value="Cyt_bd_oxida_II"/>
    <property type="match status" value="1"/>
</dbReference>
<feature type="transmembrane region" description="Helical" evidence="7">
    <location>
        <begin position="261"/>
        <end position="280"/>
    </location>
</feature>
<dbReference type="AlphaFoldDB" id="A0A2K4FEI3"/>
<evidence type="ECO:0000256" key="7">
    <source>
        <dbReference type="SAM" id="Phobius"/>
    </source>
</evidence>
<dbReference type="GeneID" id="98297269"/>
<keyword evidence="6 7" id="KW-0472">Membrane</keyword>
<evidence type="ECO:0000256" key="2">
    <source>
        <dbReference type="ARBA" id="ARBA00007543"/>
    </source>
</evidence>
<feature type="transmembrane region" description="Helical" evidence="7">
    <location>
        <begin position="117"/>
        <end position="137"/>
    </location>
</feature>
<name>A0A2K4FEI3_9STAP</name>
<evidence type="ECO:0000256" key="5">
    <source>
        <dbReference type="ARBA" id="ARBA00022989"/>
    </source>
</evidence>
<dbReference type="EMBL" id="PPPX01000001">
    <property type="protein sequence ID" value="POA09693.1"/>
    <property type="molecule type" value="Genomic_DNA"/>
</dbReference>
<feature type="transmembrane region" description="Helical" evidence="7">
    <location>
        <begin position="6"/>
        <end position="33"/>
    </location>
</feature>
<organism evidence="8 9">
    <name type="scientific">Staphylococcus argensis</name>
    <dbReference type="NCBI Taxonomy" id="1607738"/>
    <lineage>
        <taxon>Bacteria</taxon>
        <taxon>Bacillati</taxon>
        <taxon>Bacillota</taxon>
        <taxon>Bacilli</taxon>
        <taxon>Bacillales</taxon>
        <taxon>Staphylococcaceae</taxon>
        <taxon>Staphylococcus</taxon>
    </lineage>
</organism>
<evidence type="ECO:0000256" key="3">
    <source>
        <dbReference type="ARBA" id="ARBA00022475"/>
    </source>
</evidence>
<sequence>MDYAHVGILVLSLFLFCYIIIGSIDYGAGFFTLHAKITHQDKRINHLIARYLNPVWEVTNVFFVFFFVGIVGFFPDTAKYMGTVLLVPASISLILLSIRGGFYAFENYGPDTKLPWLALYGLAGLFIPASLSVAFTVSEGGYIHEYAHHIDLDWTELFLSPFSWAVVFLAVLTVLYISAGFLTYYAAKAEDWKAYKLVRYWFIFWGPPMIAMSLFVLLTLRIQNHSHFLTAVQDYWWMFALSLICFVIAMLLALFKVAHGFAFIMVILQVFFAFLGYGLSKMPYILYPYVSIEHGAANGSMALALIIAFIAGFLLLLPSLLFLMRLFIFDKGYVKGKK</sequence>
<evidence type="ECO:0000313" key="8">
    <source>
        <dbReference type="EMBL" id="POA09693.1"/>
    </source>
</evidence>
<feature type="transmembrane region" description="Helical" evidence="7">
    <location>
        <begin position="198"/>
        <end position="223"/>
    </location>
</feature>
<protein>
    <submittedName>
        <fullName evidence="8">Cytochrome D ubiquinol oxidase subunit II</fullName>
    </submittedName>
</protein>
<dbReference type="InterPro" id="IPR003317">
    <property type="entry name" value="Cyt-d_oxidase_su2"/>
</dbReference>
<accession>A0A2K4FEI3</accession>
<gene>
    <name evidence="8" type="ORF">CD039_02815</name>
</gene>